<sequence length="379" mass="43969">MCYLNYPWDSYLIDSPDPTLQPFPRLAWAVPVEVTTVGANLEAYSNIDQQITTLRLSHRFGSVALSTIPQEILEMIVDEAQRIERQQTLPFWKKTFACFQGLCTAVQHLEEEEEYVDEVWSELFTDQWDEEDNLNRDDYDTDERADMIEDFLNDSHDDMVWELHQEFRSNWLDLVCLCKKNRKVPEPHRSFSALNEILRSRFGLEIVILHEIMSSTMNDFLPRPNFRDDFSHYTSAFLTLASGTFSTYGVDQPKFRSSERIFAPERNHLAFRQAIDPSKLALSDGQRQRFARGMAALGLSPHYHLTELEKLISSPSNDELLWEICRTQLPGWPKVTSTSCDEKQKKIKQYLENMNKELSKQSWPQLQLLAASDAVSPSA</sequence>
<name>A0A6G1J8Q8_9PLEO</name>
<dbReference type="AlphaFoldDB" id="A0A6G1J8Q8"/>
<organism evidence="1 2">
    <name type="scientific">Lentithecium fluviatile CBS 122367</name>
    <dbReference type="NCBI Taxonomy" id="1168545"/>
    <lineage>
        <taxon>Eukaryota</taxon>
        <taxon>Fungi</taxon>
        <taxon>Dikarya</taxon>
        <taxon>Ascomycota</taxon>
        <taxon>Pezizomycotina</taxon>
        <taxon>Dothideomycetes</taxon>
        <taxon>Pleosporomycetidae</taxon>
        <taxon>Pleosporales</taxon>
        <taxon>Massarineae</taxon>
        <taxon>Lentitheciaceae</taxon>
        <taxon>Lentithecium</taxon>
    </lineage>
</organism>
<evidence type="ECO:0000313" key="2">
    <source>
        <dbReference type="Proteomes" id="UP000799291"/>
    </source>
</evidence>
<evidence type="ECO:0000313" key="1">
    <source>
        <dbReference type="EMBL" id="KAF2686944.1"/>
    </source>
</evidence>
<dbReference type="Proteomes" id="UP000799291">
    <property type="component" value="Unassembled WGS sequence"/>
</dbReference>
<protein>
    <submittedName>
        <fullName evidence="1">Uncharacterized protein</fullName>
    </submittedName>
</protein>
<reference evidence="1" key="1">
    <citation type="journal article" date="2020" name="Stud. Mycol.">
        <title>101 Dothideomycetes genomes: a test case for predicting lifestyles and emergence of pathogens.</title>
        <authorList>
            <person name="Haridas S."/>
            <person name="Albert R."/>
            <person name="Binder M."/>
            <person name="Bloem J."/>
            <person name="Labutti K."/>
            <person name="Salamov A."/>
            <person name="Andreopoulos B."/>
            <person name="Baker S."/>
            <person name="Barry K."/>
            <person name="Bills G."/>
            <person name="Bluhm B."/>
            <person name="Cannon C."/>
            <person name="Castanera R."/>
            <person name="Culley D."/>
            <person name="Daum C."/>
            <person name="Ezra D."/>
            <person name="Gonzalez J."/>
            <person name="Henrissat B."/>
            <person name="Kuo A."/>
            <person name="Liang C."/>
            <person name="Lipzen A."/>
            <person name="Lutzoni F."/>
            <person name="Magnuson J."/>
            <person name="Mondo S."/>
            <person name="Nolan M."/>
            <person name="Ohm R."/>
            <person name="Pangilinan J."/>
            <person name="Park H.-J."/>
            <person name="Ramirez L."/>
            <person name="Alfaro M."/>
            <person name="Sun H."/>
            <person name="Tritt A."/>
            <person name="Yoshinaga Y."/>
            <person name="Zwiers L.-H."/>
            <person name="Turgeon B."/>
            <person name="Goodwin S."/>
            <person name="Spatafora J."/>
            <person name="Crous P."/>
            <person name="Grigoriev I."/>
        </authorList>
    </citation>
    <scope>NUCLEOTIDE SEQUENCE</scope>
    <source>
        <strain evidence="1">CBS 122367</strain>
    </source>
</reference>
<proteinExistence type="predicted"/>
<dbReference type="OrthoDB" id="3795850at2759"/>
<keyword evidence="2" id="KW-1185">Reference proteome</keyword>
<gene>
    <name evidence="1" type="ORF">K458DRAFT_386908</name>
</gene>
<dbReference type="EMBL" id="MU005576">
    <property type="protein sequence ID" value="KAF2686944.1"/>
    <property type="molecule type" value="Genomic_DNA"/>
</dbReference>
<accession>A0A6G1J8Q8</accession>